<proteinExistence type="predicted"/>
<dbReference type="CDD" id="cd00092">
    <property type="entry name" value="HTH_CRP"/>
    <property type="match status" value="1"/>
</dbReference>
<dbReference type="InterPro" id="IPR000595">
    <property type="entry name" value="cNMP-bd_dom"/>
</dbReference>
<dbReference type="SMART" id="SM00100">
    <property type="entry name" value="cNMP"/>
    <property type="match status" value="1"/>
</dbReference>
<dbReference type="InterPro" id="IPR014710">
    <property type="entry name" value="RmlC-like_jellyroll"/>
</dbReference>
<dbReference type="PROSITE" id="PS50042">
    <property type="entry name" value="CNMP_BINDING_3"/>
    <property type="match status" value="1"/>
</dbReference>
<dbReference type="PANTHER" id="PTHR24567">
    <property type="entry name" value="CRP FAMILY TRANSCRIPTIONAL REGULATORY PROTEIN"/>
    <property type="match status" value="1"/>
</dbReference>
<evidence type="ECO:0000259" key="5">
    <source>
        <dbReference type="PROSITE" id="PS51063"/>
    </source>
</evidence>
<evidence type="ECO:0000259" key="4">
    <source>
        <dbReference type="PROSITE" id="PS50042"/>
    </source>
</evidence>
<dbReference type="Proteomes" id="UP000060602">
    <property type="component" value="Chromosome"/>
</dbReference>
<dbReference type="InterPro" id="IPR018490">
    <property type="entry name" value="cNMP-bd_dom_sf"/>
</dbReference>
<keyword evidence="1" id="KW-0805">Transcription regulation</keyword>
<dbReference type="GO" id="GO:0003677">
    <property type="term" value="F:DNA binding"/>
    <property type="evidence" value="ECO:0007669"/>
    <property type="project" value="UniProtKB-KW"/>
</dbReference>
<feature type="domain" description="HTH crp-type" evidence="5">
    <location>
        <begin position="159"/>
        <end position="226"/>
    </location>
</feature>
<dbReference type="SUPFAM" id="SSF51206">
    <property type="entry name" value="cAMP-binding domain-like"/>
    <property type="match status" value="1"/>
</dbReference>
<dbReference type="EMBL" id="CP014060">
    <property type="protein sequence ID" value="AMG36828.1"/>
    <property type="molecule type" value="Genomic_DNA"/>
</dbReference>
<evidence type="ECO:0000256" key="2">
    <source>
        <dbReference type="ARBA" id="ARBA00023125"/>
    </source>
</evidence>
<dbReference type="SMART" id="SM00419">
    <property type="entry name" value="HTH_CRP"/>
    <property type="match status" value="1"/>
</dbReference>
<organism evidence="6 7">
    <name type="scientific">Alcaligenes xylosoxydans xylosoxydans</name>
    <name type="common">Achromobacter xylosoxidans</name>
    <dbReference type="NCBI Taxonomy" id="85698"/>
    <lineage>
        <taxon>Bacteria</taxon>
        <taxon>Pseudomonadati</taxon>
        <taxon>Pseudomonadota</taxon>
        <taxon>Betaproteobacteria</taxon>
        <taxon>Burkholderiales</taxon>
        <taxon>Alcaligenaceae</taxon>
        <taxon>Achromobacter</taxon>
    </lineage>
</organism>
<dbReference type="PROSITE" id="PS51063">
    <property type="entry name" value="HTH_CRP_2"/>
    <property type="match status" value="1"/>
</dbReference>
<reference evidence="7" key="1">
    <citation type="submission" date="2015-12" db="EMBL/GenBank/DDBJ databases">
        <title>FDA dAtabase for Regulatory Grade micrObial Sequences (FDA-ARGOS): Supporting development and validation of Infectious Disease Dx tests.</title>
        <authorList>
            <person name="Case J."/>
            <person name="Tallon L."/>
            <person name="Sadzewicz L."/>
            <person name="Sengamalay N."/>
            <person name="Ott S."/>
            <person name="Godinez A."/>
            <person name="Nagaraj S."/>
            <person name="Nadendla S."/>
            <person name="Sichtig H."/>
        </authorList>
    </citation>
    <scope>NUCLEOTIDE SEQUENCE [LARGE SCALE GENOMIC DNA]</scope>
    <source>
        <strain evidence="7">FDAARGOS_147</strain>
    </source>
</reference>
<evidence type="ECO:0000256" key="3">
    <source>
        <dbReference type="ARBA" id="ARBA00023163"/>
    </source>
</evidence>
<dbReference type="Gene3D" id="1.10.10.10">
    <property type="entry name" value="Winged helix-like DNA-binding domain superfamily/Winged helix DNA-binding domain"/>
    <property type="match status" value="1"/>
</dbReference>
<dbReference type="GO" id="GO:0005829">
    <property type="term" value="C:cytosol"/>
    <property type="evidence" value="ECO:0007669"/>
    <property type="project" value="TreeGrafter"/>
</dbReference>
<dbReference type="InterPro" id="IPR036390">
    <property type="entry name" value="WH_DNA-bd_sf"/>
</dbReference>
<evidence type="ECO:0000313" key="7">
    <source>
        <dbReference type="Proteomes" id="UP000060602"/>
    </source>
</evidence>
<dbReference type="SUPFAM" id="SSF46785">
    <property type="entry name" value="Winged helix' DNA-binding domain"/>
    <property type="match status" value="1"/>
</dbReference>
<dbReference type="InterPro" id="IPR050397">
    <property type="entry name" value="Env_Response_Regulators"/>
</dbReference>
<dbReference type="Gene3D" id="2.60.120.10">
    <property type="entry name" value="Jelly Rolls"/>
    <property type="match status" value="1"/>
</dbReference>
<name>A0A109XWD8_ALCXX</name>
<protein>
    <submittedName>
        <fullName evidence="6">Crp/Fnr family transcriptional regulator</fullName>
    </submittedName>
</protein>
<evidence type="ECO:0000256" key="1">
    <source>
        <dbReference type="ARBA" id="ARBA00023015"/>
    </source>
</evidence>
<dbReference type="InterPro" id="IPR012318">
    <property type="entry name" value="HTH_CRP"/>
</dbReference>
<keyword evidence="2" id="KW-0238">DNA-binding</keyword>
<dbReference type="Pfam" id="PF00027">
    <property type="entry name" value="cNMP_binding"/>
    <property type="match status" value="1"/>
</dbReference>
<dbReference type="AlphaFoldDB" id="A0A109XWD8"/>
<dbReference type="Pfam" id="PF13545">
    <property type="entry name" value="HTH_Crp_2"/>
    <property type="match status" value="1"/>
</dbReference>
<dbReference type="GO" id="GO:0003700">
    <property type="term" value="F:DNA-binding transcription factor activity"/>
    <property type="evidence" value="ECO:0007669"/>
    <property type="project" value="TreeGrafter"/>
</dbReference>
<dbReference type="RefSeq" id="WP_061072245.1">
    <property type="nucleotide sequence ID" value="NZ_CP014060.2"/>
</dbReference>
<accession>A0A109XWD8</accession>
<dbReference type="InterPro" id="IPR036388">
    <property type="entry name" value="WH-like_DNA-bd_sf"/>
</dbReference>
<dbReference type="CDD" id="cd00038">
    <property type="entry name" value="CAP_ED"/>
    <property type="match status" value="1"/>
</dbReference>
<sequence length="239" mass="26726">MTNINLPDPVAADLLARHALLRGLPPLAAAEVAAYLVGDAVPLRAEAGQTLFGEGDVARHYLLVGQGQAEVMRYGFNGDERVFRVFEPGTLIAHAAMFMPHGRYPMQARARTAFQGWRLCRRRLHEACRQWPDLALALLAGLSKNLYDQVNKVDWMTSSSAPERLANYLMGLRERQGDVVTLPLNQRQLAAHLGIRAETLSRLLNDWQTQGHVSGKRREWVLHAPAYLEKLATTAKRPF</sequence>
<dbReference type="PANTHER" id="PTHR24567:SF74">
    <property type="entry name" value="HTH-TYPE TRANSCRIPTIONAL REGULATOR ARCR"/>
    <property type="match status" value="1"/>
</dbReference>
<feature type="domain" description="Cyclic nucleotide-binding" evidence="4">
    <location>
        <begin position="20"/>
        <end position="126"/>
    </location>
</feature>
<keyword evidence="3" id="KW-0804">Transcription</keyword>
<evidence type="ECO:0000313" key="6">
    <source>
        <dbReference type="EMBL" id="AMG36828.1"/>
    </source>
</evidence>
<gene>
    <name evidence="6" type="ORF">AL504_12815</name>
</gene>